<reference evidence="1 2" key="1">
    <citation type="journal article" date="2018" name="Front. Plant Sci.">
        <title>Red Clover (Trifolium pratense) and Zigzag Clover (T. medium) - A Picture of Genomic Similarities and Differences.</title>
        <authorList>
            <person name="Dluhosova J."/>
            <person name="Istvanek J."/>
            <person name="Nedelnik J."/>
            <person name="Repkova J."/>
        </authorList>
    </citation>
    <scope>NUCLEOTIDE SEQUENCE [LARGE SCALE GENOMIC DNA]</scope>
    <source>
        <strain evidence="2">cv. 10/8</strain>
        <tissue evidence="1">Leaf</tissue>
    </source>
</reference>
<comment type="caution">
    <text evidence="1">The sequence shown here is derived from an EMBL/GenBank/DDBJ whole genome shotgun (WGS) entry which is preliminary data.</text>
</comment>
<sequence length="70" mass="8169">MNHPNDHFPMNFPILSGKNYDNWCKQMKVVFCSQDMWNLVTEGVPTIGARATEEEKTAHKEVKKRDYKAL</sequence>
<keyword evidence="2" id="KW-1185">Reference proteome</keyword>
<feature type="non-terminal residue" evidence="1">
    <location>
        <position position="70"/>
    </location>
</feature>
<evidence type="ECO:0000313" key="1">
    <source>
        <dbReference type="EMBL" id="MCI04799.1"/>
    </source>
</evidence>
<name>A0A392P053_9FABA</name>
<dbReference type="EMBL" id="LXQA010056545">
    <property type="protein sequence ID" value="MCI04799.1"/>
    <property type="molecule type" value="Genomic_DNA"/>
</dbReference>
<dbReference type="AlphaFoldDB" id="A0A392P053"/>
<proteinExistence type="predicted"/>
<evidence type="ECO:0000313" key="2">
    <source>
        <dbReference type="Proteomes" id="UP000265520"/>
    </source>
</evidence>
<protein>
    <recommendedName>
        <fullName evidence="3">DUF4219 domain-containing protein</fullName>
    </recommendedName>
</protein>
<evidence type="ECO:0008006" key="3">
    <source>
        <dbReference type="Google" id="ProtNLM"/>
    </source>
</evidence>
<organism evidence="1 2">
    <name type="scientific">Trifolium medium</name>
    <dbReference type="NCBI Taxonomy" id="97028"/>
    <lineage>
        <taxon>Eukaryota</taxon>
        <taxon>Viridiplantae</taxon>
        <taxon>Streptophyta</taxon>
        <taxon>Embryophyta</taxon>
        <taxon>Tracheophyta</taxon>
        <taxon>Spermatophyta</taxon>
        <taxon>Magnoliopsida</taxon>
        <taxon>eudicotyledons</taxon>
        <taxon>Gunneridae</taxon>
        <taxon>Pentapetalae</taxon>
        <taxon>rosids</taxon>
        <taxon>fabids</taxon>
        <taxon>Fabales</taxon>
        <taxon>Fabaceae</taxon>
        <taxon>Papilionoideae</taxon>
        <taxon>50 kb inversion clade</taxon>
        <taxon>NPAAA clade</taxon>
        <taxon>Hologalegina</taxon>
        <taxon>IRL clade</taxon>
        <taxon>Trifolieae</taxon>
        <taxon>Trifolium</taxon>
    </lineage>
</organism>
<accession>A0A392P053</accession>
<dbReference type="Proteomes" id="UP000265520">
    <property type="component" value="Unassembled WGS sequence"/>
</dbReference>